<gene>
    <name evidence="1" type="primary">casD</name>
    <name evidence="1" type="ORF">Talka_00949</name>
</gene>
<dbReference type="Pfam" id="PF09704">
    <property type="entry name" value="Cas_Cas5d"/>
    <property type="match status" value="1"/>
</dbReference>
<dbReference type="NCBIfam" id="TIGR01868">
    <property type="entry name" value="casD_Cas5e"/>
    <property type="match status" value="1"/>
</dbReference>
<dbReference type="OrthoDB" id="5704083at2"/>
<dbReference type="EMBL" id="VJNB01000003">
    <property type="protein sequence ID" value="TSE20597.1"/>
    <property type="molecule type" value="Genomic_DNA"/>
</dbReference>
<dbReference type="GO" id="GO:0051607">
    <property type="term" value="P:defense response to virus"/>
    <property type="evidence" value="ECO:0007669"/>
    <property type="project" value="InterPro"/>
</dbReference>
<organism evidence="1 2">
    <name type="scientific">Tepidimonas alkaliphilus</name>
    <dbReference type="NCBI Taxonomy" id="2588942"/>
    <lineage>
        <taxon>Bacteria</taxon>
        <taxon>Pseudomonadati</taxon>
        <taxon>Pseudomonadota</taxon>
        <taxon>Betaproteobacteria</taxon>
        <taxon>Burkholderiales</taxon>
        <taxon>Tepidimonas</taxon>
    </lineage>
</organism>
<dbReference type="InterPro" id="IPR010147">
    <property type="entry name" value="CRISPR-assoc_prot_CasD"/>
</dbReference>
<evidence type="ECO:0000313" key="1">
    <source>
        <dbReference type="EMBL" id="TSE20597.1"/>
    </source>
</evidence>
<dbReference type="GO" id="GO:0003723">
    <property type="term" value="F:RNA binding"/>
    <property type="evidence" value="ECO:0007669"/>
    <property type="project" value="InterPro"/>
</dbReference>
<keyword evidence="2" id="KW-1185">Reference proteome</keyword>
<dbReference type="GO" id="GO:0043571">
    <property type="term" value="P:maintenance of CRISPR repeat elements"/>
    <property type="evidence" value="ECO:0007669"/>
    <property type="project" value="InterPro"/>
</dbReference>
<dbReference type="CDD" id="cd09693">
    <property type="entry name" value="Cas5_I"/>
    <property type="match status" value="1"/>
</dbReference>
<protein>
    <submittedName>
        <fullName evidence="1">CRISPR system Cascade subunit CasD</fullName>
    </submittedName>
</protein>
<dbReference type="Proteomes" id="UP000315736">
    <property type="component" value="Unassembled WGS sequence"/>
</dbReference>
<comment type="caution">
    <text evidence="1">The sequence shown here is derived from an EMBL/GenBank/DDBJ whole genome shotgun (WGS) entry which is preliminary data.</text>
</comment>
<proteinExistence type="predicted"/>
<evidence type="ECO:0000313" key="2">
    <source>
        <dbReference type="Proteomes" id="UP000315736"/>
    </source>
</evidence>
<reference evidence="1 2" key="1">
    <citation type="submission" date="2019-07" db="EMBL/GenBank/DDBJ databases">
        <title>Tepidimonas alkaliphilus YIM 72238 draft genome.</title>
        <authorList>
            <person name="Da Costa M.S."/>
            <person name="Froufe H.J.C."/>
            <person name="Egas C."/>
            <person name="Albuquerque L."/>
        </authorList>
    </citation>
    <scope>NUCLEOTIDE SEQUENCE [LARGE SCALE GENOMIC DNA]</scope>
    <source>
        <strain evidence="1 2">YIM 72238</strain>
    </source>
</reference>
<dbReference type="Gene3D" id="3.30.70.2660">
    <property type="match status" value="1"/>
</dbReference>
<accession>A0A554WAI3</accession>
<name>A0A554WAI3_9BURK</name>
<dbReference type="AlphaFoldDB" id="A0A554WAI3"/>
<sequence>MDVLLLRFDAPLMSFGAVVVDQRHPLWRFPGSAMLAGLIGNALGWDHRDTERLQTLQDRLRFAARWDAAPELLTDYQTVDLGQDFLMETGWTTRGRREDRKGGTAATGTHIRYRDHWANGVATVALALDGTGDPSLGNVEQALRYPARPLFIGRKPCLPAAPILVGRRQATGVKDALAREPLASIGPRRRPQRVEALWPLDEGAGVQTEERYDQRDWANNIHRGSRRYAVGLLEVAT</sequence>
<dbReference type="InterPro" id="IPR021124">
    <property type="entry name" value="CRISPR-assoc_prot_Cas5"/>
</dbReference>